<dbReference type="Gene3D" id="3.20.20.80">
    <property type="entry name" value="Glycosidases"/>
    <property type="match status" value="1"/>
</dbReference>
<sequence length="220" mass="25658">MYDFMALDRPSTPLIDRGIALHKMIRLITMGLGGEGYLNFMGNEFGHPEWIDFPRFDNRLPDGKVVPGNNNSFDKCRRRFDLGDADYLRYRGMQEFDQGMQHLEEIYGFMTSEHQYISRKNEGDRVIVFERGDLVFVFNFHWNNSYSDYQIGCLKPGKYKVVLDSDDPLFEGFGRIDHNAEFFTSEGWYDNRPRSFLVYAPARTAVVYAPIKDELEPIDG</sequence>
<dbReference type="InterPro" id="IPR006048">
    <property type="entry name" value="A-amylase/branching_C"/>
</dbReference>
<evidence type="ECO:0000313" key="2">
    <source>
        <dbReference type="Proteomes" id="UP001652660"/>
    </source>
</evidence>
<gene>
    <name evidence="3" type="primary">LOC140008203</name>
</gene>
<name>A0ABM4UKP5_COFAR</name>
<dbReference type="RefSeq" id="XP_071907853.1">
    <property type="nucleotide sequence ID" value="XM_072051752.1"/>
</dbReference>
<dbReference type="Gene3D" id="2.60.40.1180">
    <property type="entry name" value="Golgi alpha-mannosidase II"/>
    <property type="match status" value="1"/>
</dbReference>
<keyword evidence="2" id="KW-1185">Reference proteome</keyword>
<evidence type="ECO:0000259" key="1">
    <source>
        <dbReference type="Pfam" id="PF02806"/>
    </source>
</evidence>
<reference evidence="3" key="1">
    <citation type="submission" date="2025-08" db="UniProtKB">
        <authorList>
            <consortium name="RefSeq"/>
        </authorList>
    </citation>
    <scope>IDENTIFICATION</scope>
    <source>
        <tissue evidence="3">Leaves</tissue>
    </source>
</reference>
<dbReference type="PANTHER" id="PTHR43651:SF3">
    <property type="entry name" value="1,4-ALPHA-GLUCAN-BRANCHING ENZYME"/>
    <property type="match status" value="1"/>
</dbReference>
<dbReference type="GeneID" id="140008203"/>
<organism evidence="2 3">
    <name type="scientific">Coffea arabica</name>
    <name type="common">Arabian coffee</name>
    <dbReference type="NCBI Taxonomy" id="13443"/>
    <lineage>
        <taxon>Eukaryota</taxon>
        <taxon>Viridiplantae</taxon>
        <taxon>Streptophyta</taxon>
        <taxon>Embryophyta</taxon>
        <taxon>Tracheophyta</taxon>
        <taxon>Spermatophyta</taxon>
        <taxon>Magnoliopsida</taxon>
        <taxon>eudicotyledons</taxon>
        <taxon>Gunneridae</taxon>
        <taxon>Pentapetalae</taxon>
        <taxon>asterids</taxon>
        <taxon>lamiids</taxon>
        <taxon>Gentianales</taxon>
        <taxon>Rubiaceae</taxon>
        <taxon>Ixoroideae</taxon>
        <taxon>Gardenieae complex</taxon>
        <taxon>Bertiereae - Coffeeae clade</taxon>
        <taxon>Coffeeae</taxon>
        <taxon>Coffea</taxon>
    </lineage>
</organism>
<dbReference type="SUPFAM" id="SSF51445">
    <property type="entry name" value="(Trans)glycosidases"/>
    <property type="match status" value="1"/>
</dbReference>
<proteinExistence type="predicted"/>
<dbReference type="InterPro" id="IPR013780">
    <property type="entry name" value="Glyco_hydro_b"/>
</dbReference>
<dbReference type="Pfam" id="PF02806">
    <property type="entry name" value="Alpha-amylase_C"/>
    <property type="match status" value="1"/>
</dbReference>
<protein>
    <submittedName>
        <fullName evidence="3">1,4-alpha-glucan-branching enzyme 1, chloroplastic/amyloplastic-like</fullName>
    </submittedName>
</protein>
<dbReference type="SUPFAM" id="SSF51011">
    <property type="entry name" value="Glycosyl hydrolase domain"/>
    <property type="match status" value="1"/>
</dbReference>
<dbReference type="InterPro" id="IPR017853">
    <property type="entry name" value="GH"/>
</dbReference>
<dbReference type="Proteomes" id="UP001652660">
    <property type="component" value="Chromosome 6c"/>
</dbReference>
<dbReference type="PANTHER" id="PTHR43651">
    <property type="entry name" value="1,4-ALPHA-GLUCAN-BRANCHING ENZYME"/>
    <property type="match status" value="1"/>
</dbReference>
<accession>A0ABM4UKP5</accession>
<feature type="domain" description="Alpha-amylase/branching enzyme C-terminal all beta" evidence="1">
    <location>
        <begin position="116"/>
        <end position="210"/>
    </location>
</feature>
<evidence type="ECO:0000313" key="3">
    <source>
        <dbReference type="RefSeq" id="XP_071907853.1"/>
    </source>
</evidence>